<reference evidence="1" key="1">
    <citation type="journal article" date="2014" name="Front. Microbiol.">
        <title>High frequency of phylogenetically diverse reductive dehalogenase-homologous genes in deep subseafloor sedimentary metagenomes.</title>
        <authorList>
            <person name="Kawai M."/>
            <person name="Futagami T."/>
            <person name="Toyoda A."/>
            <person name="Takaki Y."/>
            <person name="Nishi S."/>
            <person name="Hori S."/>
            <person name="Arai W."/>
            <person name="Tsubouchi T."/>
            <person name="Morono Y."/>
            <person name="Uchiyama I."/>
            <person name="Ito T."/>
            <person name="Fujiyama A."/>
            <person name="Inagaki F."/>
            <person name="Takami H."/>
        </authorList>
    </citation>
    <scope>NUCLEOTIDE SEQUENCE</scope>
    <source>
        <strain evidence="1">Expedition CK06-06</strain>
    </source>
</reference>
<gene>
    <name evidence="1" type="ORF">S01H1_28064</name>
</gene>
<dbReference type="EMBL" id="BARS01017132">
    <property type="protein sequence ID" value="GAF94570.1"/>
    <property type="molecule type" value="Genomic_DNA"/>
</dbReference>
<evidence type="ECO:0000313" key="1">
    <source>
        <dbReference type="EMBL" id="GAF94570.1"/>
    </source>
</evidence>
<dbReference type="AlphaFoldDB" id="X0V1P6"/>
<accession>X0V1P6</accession>
<protein>
    <submittedName>
        <fullName evidence="1">Uncharacterized protein</fullName>
    </submittedName>
</protein>
<name>X0V1P6_9ZZZZ</name>
<sequence length="71" mass="7884">MMIEGINKKKSPRGNPIPITSITKSILLLNEDLKEDTKSASPFRCFLSRKVLTEHIEIVVMIPPTGPPIKA</sequence>
<organism evidence="1">
    <name type="scientific">marine sediment metagenome</name>
    <dbReference type="NCBI Taxonomy" id="412755"/>
    <lineage>
        <taxon>unclassified sequences</taxon>
        <taxon>metagenomes</taxon>
        <taxon>ecological metagenomes</taxon>
    </lineage>
</organism>
<proteinExistence type="predicted"/>
<comment type="caution">
    <text evidence="1">The sequence shown here is derived from an EMBL/GenBank/DDBJ whole genome shotgun (WGS) entry which is preliminary data.</text>
</comment>